<dbReference type="Pfam" id="PF13181">
    <property type="entry name" value="TPR_8"/>
    <property type="match status" value="2"/>
</dbReference>
<dbReference type="Gene3D" id="1.25.40.10">
    <property type="entry name" value="Tetratricopeptide repeat domain"/>
    <property type="match status" value="1"/>
</dbReference>
<gene>
    <name evidence="1" type="ORF">S03H2_28135</name>
</gene>
<sequence>LLNIESEYNLDNGFYTLGHYYHIRNDLEEAMNFFEKGIDNITEPHILAKVKTELMDIYEIVGMLKKAIEISVDDSSSDIIYRRGKISYKLAKDLFAGKEFDSALVYCKNIIEINSPKTLIDDTYFLMGEIYSACGNYNNALRCYREVVKLDRFRNSEIASLARKKIGVLTQLRKGE</sequence>
<dbReference type="SUPFAM" id="SSF48452">
    <property type="entry name" value="TPR-like"/>
    <property type="match status" value="1"/>
</dbReference>
<dbReference type="PROSITE" id="PS50005">
    <property type="entry name" value="TPR"/>
    <property type="match status" value="1"/>
</dbReference>
<proteinExistence type="predicted"/>
<accession>X1HKY2</accession>
<evidence type="ECO:0000313" key="1">
    <source>
        <dbReference type="EMBL" id="GAH54479.1"/>
    </source>
</evidence>
<protein>
    <submittedName>
        <fullName evidence="1">Uncharacterized protein</fullName>
    </submittedName>
</protein>
<name>X1HKY2_9ZZZZ</name>
<dbReference type="InterPro" id="IPR019734">
    <property type="entry name" value="TPR_rpt"/>
</dbReference>
<dbReference type="InterPro" id="IPR011990">
    <property type="entry name" value="TPR-like_helical_dom_sf"/>
</dbReference>
<comment type="caution">
    <text evidence="1">The sequence shown here is derived from an EMBL/GenBank/DDBJ whole genome shotgun (WGS) entry which is preliminary data.</text>
</comment>
<dbReference type="EMBL" id="BARU01016947">
    <property type="protein sequence ID" value="GAH54479.1"/>
    <property type="molecule type" value="Genomic_DNA"/>
</dbReference>
<feature type="non-terminal residue" evidence="1">
    <location>
        <position position="1"/>
    </location>
</feature>
<dbReference type="AlphaFoldDB" id="X1HKY2"/>
<dbReference type="SMART" id="SM00028">
    <property type="entry name" value="TPR"/>
    <property type="match status" value="3"/>
</dbReference>
<reference evidence="1" key="1">
    <citation type="journal article" date="2014" name="Front. Microbiol.">
        <title>High frequency of phylogenetically diverse reductive dehalogenase-homologous genes in deep subseafloor sedimentary metagenomes.</title>
        <authorList>
            <person name="Kawai M."/>
            <person name="Futagami T."/>
            <person name="Toyoda A."/>
            <person name="Takaki Y."/>
            <person name="Nishi S."/>
            <person name="Hori S."/>
            <person name="Arai W."/>
            <person name="Tsubouchi T."/>
            <person name="Morono Y."/>
            <person name="Uchiyama I."/>
            <person name="Ito T."/>
            <person name="Fujiyama A."/>
            <person name="Inagaki F."/>
            <person name="Takami H."/>
        </authorList>
    </citation>
    <scope>NUCLEOTIDE SEQUENCE</scope>
    <source>
        <strain evidence="1">Expedition CK06-06</strain>
    </source>
</reference>
<organism evidence="1">
    <name type="scientific">marine sediment metagenome</name>
    <dbReference type="NCBI Taxonomy" id="412755"/>
    <lineage>
        <taxon>unclassified sequences</taxon>
        <taxon>metagenomes</taxon>
        <taxon>ecological metagenomes</taxon>
    </lineage>
</organism>